<protein>
    <submittedName>
        <fullName evidence="7">ATP-binding protein</fullName>
    </submittedName>
</protein>
<dbReference type="AlphaFoldDB" id="A0A5P2XB66"/>
<dbReference type="GO" id="GO:0016887">
    <property type="term" value="F:ATP hydrolysis activity"/>
    <property type="evidence" value="ECO:0007669"/>
    <property type="project" value="InterPro"/>
</dbReference>
<keyword evidence="2" id="KW-0547">Nucleotide-binding</keyword>
<dbReference type="InterPro" id="IPR027417">
    <property type="entry name" value="P-loop_NTPase"/>
</dbReference>
<dbReference type="Gene3D" id="3.40.50.300">
    <property type="entry name" value="P-loop containing nucleotide triphosphate hydrolases"/>
    <property type="match status" value="1"/>
</dbReference>
<reference evidence="7 8" key="1">
    <citation type="submission" date="2017-09" db="EMBL/GenBank/DDBJ databases">
        <authorList>
            <person name="Lee N."/>
            <person name="Cho B.-K."/>
        </authorList>
    </citation>
    <scope>NUCLEOTIDE SEQUENCE [LARGE SCALE GENOMIC DNA]</scope>
    <source>
        <strain evidence="7 8">ATCC 27465</strain>
    </source>
</reference>
<dbReference type="Pfam" id="PF00004">
    <property type="entry name" value="AAA"/>
    <property type="match status" value="1"/>
</dbReference>
<feature type="domain" description="AAA+ ATPase" evidence="5">
    <location>
        <begin position="273"/>
        <end position="400"/>
    </location>
</feature>
<dbReference type="InterPro" id="IPR050221">
    <property type="entry name" value="26S_Proteasome_ATPase"/>
</dbReference>
<dbReference type="PANTHER" id="PTHR23073">
    <property type="entry name" value="26S PROTEASOME REGULATORY SUBUNIT"/>
    <property type="match status" value="1"/>
</dbReference>
<evidence type="ECO:0000313" key="6">
    <source>
        <dbReference type="EMBL" id="MBB5104410.1"/>
    </source>
</evidence>
<evidence type="ECO:0000313" key="7">
    <source>
        <dbReference type="EMBL" id="QEV62243.1"/>
    </source>
</evidence>
<keyword evidence="9" id="KW-1185">Reference proteome</keyword>
<dbReference type="EMBL" id="CP023690">
    <property type="protein sequence ID" value="QEV62243.1"/>
    <property type="molecule type" value="Genomic_DNA"/>
</dbReference>
<name>A0A5P2XB66_STRST</name>
<comment type="similarity">
    <text evidence="1">Belongs to the AAA ATPase family.</text>
</comment>
<dbReference type="GO" id="GO:0005524">
    <property type="term" value="F:ATP binding"/>
    <property type="evidence" value="ECO:0007669"/>
    <property type="project" value="UniProtKB-KW"/>
</dbReference>
<evidence type="ECO:0000313" key="9">
    <source>
        <dbReference type="Proteomes" id="UP000549009"/>
    </source>
</evidence>
<evidence type="ECO:0000256" key="3">
    <source>
        <dbReference type="ARBA" id="ARBA00022840"/>
    </source>
</evidence>
<evidence type="ECO:0000256" key="2">
    <source>
        <dbReference type="ARBA" id="ARBA00022741"/>
    </source>
</evidence>
<dbReference type="EMBL" id="JACHJD010000005">
    <property type="protein sequence ID" value="MBB5104410.1"/>
    <property type="molecule type" value="Genomic_DNA"/>
</dbReference>
<evidence type="ECO:0000256" key="4">
    <source>
        <dbReference type="SAM" id="MobiDB-lite"/>
    </source>
</evidence>
<dbReference type="OrthoDB" id="9809379at2"/>
<evidence type="ECO:0000259" key="5">
    <source>
        <dbReference type="SMART" id="SM00382"/>
    </source>
</evidence>
<dbReference type="CDD" id="cd19481">
    <property type="entry name" value="RecA-like_protease"/>
    <property type="match status" value="1"/>
</dbReference>
<feature type="region of interest" description="Disordered" evidence="4">
    <location>
        <begin position="479"/>
        <end position="546"/>
    </location>
</feature>
<dbReference type="KEGG" id="sspb:CP982_28900"/>
<dbReference type="InterPro" id="IPR003593">
    <property type="entry name" value="AAA+_ATPase"/>
</dbReference>
<dbReference type="RefSeq" id="WP_150513143.1">
    <property type="nucleotide sequence ID" value="NZ_BMSQ01000001.1"/>
</dbReference>
<feature type="compositionally biased region" description="Acidic residues" evidence="4">
    <location>
        <begin position="483"/>
        <end position="513"/>
    </location>
</feature>
<evidence type="ECO:0000313" key="8">
    <source>
        <dbReference type="Proteomes" id="UP000326505"/>
    </source>
</evidence>
<dbReference type="InterPro" id="IPR003959">
    <property type="entry name" value="ATPase_AAA_core"/>
</dbReference>
<reference evidence="6 9" key="2">
    <citation type="submission" date="2020-08" db="EMBL/GenBank/DDBJ databases">
        <title>Genomic Encyclopedia of Type Strains, Phase III (KMG-III): the genomes of soil and plant-associated and newly described type strains.</title>
        <authorList>
            <person name="Whitman W."/>
        </authorList>
    </citation>
    <scope>NUCLEOTIDE SEQUENCE [LARGE SCALE GENOMIC DNA]</scope>
    <source>
        <strain evidence="6 9">CECT 3146</strain>
    </source>
</reference>
<proteinExistence type="inferred from homology"/>
<gene>
    <name evidence="7" type="ORF">CP982_28900</name>
    <name evidence="6" type="ORF">FHS40_003494</name>
</gene>
<dbReference type="SUPFAM" id="SSF52540">
    <property type="entry name" value="P-loop containing nucleoside triphosphate hydrolases"/>
    <property type="match status" value="1"/>
</dbReference>
<dbReference type="Proteomes" id="UP000326505">
    <property type="component" value="Chromosome"/>
</dbReference>
<organism evidence="7 8">
    <name type="scientific">Streptomyces spectabilis</name>
    <dbReference type="NCBI Taxonomy" id="68270"/>
    <lineage>
        <taxon>Bacteria</taxon>
        <taxon>Bacillati</taxon>
        <taxon>Actinomycetota</taxon>
        <taxon>Actinomycetes</taxon>
        <taxon>Kitasatosporales</taxon>
        <taxon>Streptomycetaceae</taxon>
        <taxon>Streptomyces</taxon>
    </lineage>
</organism>
<keyword evidence="3 7" id="KW-0067">ATP-binding</keyword>
<sequence length="546" mass="59509">MTTLIVSSGPGDEGTPGSEQAELERVGGLFTQFVEAVARRPRDERSGERDLTARLREHLGTEPGQAPVVKAAYAPYDHPNVHLALERWFAADSRSYELIGMTGADHRGHYTLSEILESASRYDRFVIGAVDYAHLPVSPDTELACVSFGFYLGAERTEDGREERYVVLLRGPNDEYHNEKVQLEVLAADRDTAKRLLAGVDALIREHNVLRGQVLSFEGGDFSEGLGPFRFHRRPDLDREGIVLPDGLLDRVERHVVGVARQRERLRAAGQHLRRGLLLYGPPGTGKTHTIRYLLSGMPDFTVVLLSGVTISAIGPACALARMLQPALVVLEDCDLVAEARDYSDGEQPLLFQVLNEMDGLGDDADVAFLLTTNRADLLEPALVQRPGRVDLAVEIPLPDADGRRRLLALYGGGLGLDDELAEEVVVRTEGTTASFTKELVRRAVLIAAERDAATEAADVRAALDELLSDRDLLTRRLLGVPGDDEDDDEDDDGYGDEFGDDDDDGGDDDGDDGGPGGLPRRLPGPGRLGDNGGGFFTEASYRPLR</sequence>
<accession>A0A5P2XB66</accession>
<dbReference type="Gene3D" id="1.10.8.60">
    <property type="match status" value="1"/>
</dbReference>
<feature type="compositionally biased region" description="Gly residues" evidence="4">
    <location>
        <begin position="527"/>
        <end position="536"/>
    </location>
</feature>
<dbReference type="Proteomes" id="UP000549009">
    <property type="component" value="Unassembled WGS sequence"/>
</dbReference>
<evidence type="ECO:0000256" key="1">
    <source>
        <dbReference type="ARBA" id="ARBA00006914"/>
    </source>
</evidence>
<dbReference type="SMART" id="SM00382">
    <property type="entry name" value="AAA"/>
    <property type="match status" value="1"/>
</dbReference>